<proteinExistence type="predicted"/>
<organism evidence="1 2">
    <name type="scientific">Setaria digitata</name>
    <dbReference type="NCBI Taxonomy" id="48799"/>
    <lineage>
        <taxon>Eukaryota</taxon>
        <taxon>Metazoa</taxon>
        <taxon>Ecdysozoa</taxon>
        <taxon>Nematoda</taxon>
        <taxon>Chromadorea</taxon>
        <taxon>Rhabditida</taxon>
        <taxon>Spirurina</taxon>
        <taxon>Spiruromorpha</taxon>
        <taxon>Filarioidea</taxon>
        <taxon>Setariidae</taxon>
        <taxon>Setaria</taxon>
    </lineage>
</organism>
<dbReference type="WBParaSite" id="sdigi.contig295.g7177.t1">
    <property type="protein sequence ID" value="sdigi.contig295.g7177.t1"/>
    <property type="gene ID" value="sdigi.contig295.g7177"/>
</dbReference>
<evidence type="ECO:0000313" key="1">
    <source>
        <dbReference type="Proteomes" id="UP000887581"/>
    </source>
</evidence>
<dbReference type="AlphaFoldDB" id="A0A915PNT7"/>
<name>A0A915PNT7_9BILA</name>
<keyword evidence="1" id="KW-1185">Reference proteome</keyword>
<protein>
    <submittedName>
        <fullName evidence="2">Uncharacterized protein</fullName>
    </submittedName>
</protein>
<dbReference type="Proteomes" id="UP000887581">
    <property type="component" value="Unplaced"/>
</dbReference>
<accession>A0A915PNT7</accession>
<sequence length="259" mass="29377">MVENLDNQKMTKLTNRTAVATKRTQVRFYKKEECFVSWRKNIRFFVAICDQGSQHTERWRPDPRNGVVIRQRFGGSRLEGPSQCHEVGHAGTYQPARSIRSRYRERTLRHAERGRQTRVGTAVGRGTDDEAKLCEATDLLGGNLPGTLVSLYLSGRTELSPRGTLSQHRPPTYFPHRRPRALLHLRRRRCRNSSIRDSAYDIESHTGHKLATLPYLCPWVNLSAAVTSVKLSVTIHLPVVAAYGPPTLLPDSSIFFTMA</sequence>
<evidence type="ECO:0000313" key="2">
    <source>
        <dbReference type="WBParaSite" id="sdigi.contig295.g7177.t1"/>
    </source>
</evidence>
<reference evidence="2" key="1">
    <citation type="submission" date="2022-11" db="UniProtKB">
        <authorList>
            <consortium name="WormBaseParasite"/>
        </authorList>
    </citation>
    <scope>IDENTIFICATION</scope>
</reference>